<protein>
    <recommendedName>
        <fullName evidence="8">Transport permease protein</fullName>
    </recommendedName>
</protein>
<dbReference type="Pfam" id="PF12698">
    <property type="entry name" value="ABC2_membrane_3"/>
    <property type="match status" value="1"/>
</dbReference>
<feature type="transmembrane region" description="Helical" evidence="8">
    <location>
        <begin position="263"/>
        <end position="285"/>
    </location>
</feature>
<dbReference type="InterPro" id="IPR013525">
    <property type="entry name" value="ABC2_TM"/>
</dbReference>
<keyword evidence="5 8" id="KW-0812">Transmembrane</keyword>
<gene>
    <name evidence="10" type="ORF">ENJ42_00895</name>
</gene>
<keyword evidence="3 8" id="KW-0813">Transport</keyword>
<evidence type="ECO:0000256" key="8">
    <source>
        <dbReference type="RuleBase" id="RU361157"/>
    </source>
</evidence>
<feature type="transmembrane region" description="Helical" evidence="8">
    <location>
        <begin position="297"/>
        <end position="315"/>
    </location>
</feature>
<dbReference type="PRINTS" id="PR00164">
    <property type="entry name" value="ABC2TRNSPORT"/>
</dbReference>
<organism evidence="10">
    <name type="scientific">Hellea balneolensis</name>
    <dbReference type="NCBI Taxonomy" id="287478"/>
    <lineage>
        <taxon>Bacteria</taxon>
        <taxon>Pseudomonadati</taxon>
        <taxon>Pseudomonadota</taxon>
        <taxon>Alphaproteobacteria</taxon>
        <taxon>Maricaulales</taxon>
        <taxon>Robiginitomaculaceae</taxon>
        <taxon>Hellea</taxon>
    </lineage>
</organism>
<feature type="transmembrane region" description="Helical" evidence="8">
    <location>
        <begin position="185"/>
        <end position="206"/>
    </location>
</feature>
<name>A0A7C5LT40_9PROT</name>
<evidence type="ECO:0000256" key="5">
    <source>
        <dbReference type="ARBA" id="ARBA00022692"/>
    </source>
</evidence>
<feature type="transmembrane region" description="Helical" evidence="8">
    <location>
        <begin position="233"/>
        <end position="251"/>
    </location>
</feature>
<dbReference type="Proteomes" id="UP000885830">
    <property type="component" value="Unassembled WGS sequence"/>
</dbReference>
<evidence type="ECO:0000256" key="3">
    <source>
        <dbReference type="ARBA" id="ARBA00022448"/>
    </source>
</evidence>
<accession>A0A7C5LT40</accession>
<comment type="similarity">
    <text evidence="2 8">Belongs to the ABC-2 integral membrane protein family.</text>
</comment>
<dbReference type="Gene3D" id="3.40.1710.10">
    <property type="entry name" value="abc type-2 transporter like domain"/>
    <property type="match status" value="1"/>
</dbReference>
<evidence type="ECO:0000259" key="9">
    <source>
        <dbReference type="PROSITE" id="PS51012"/>
    </source>
</evidence>
<dbReference type="PANTHER" id="PTHR30294">
    <property type="entry name" value="MEMBRANE COMPONENT OF ABC TRANSPORTER YHHJ-RELATED"/>
    <property type="match status" value="1"/>
</dbReference>
<feature type="transmembrane region" description="Helical" evidence="8">
    <location>
        <begin position="355"/>
        <end position="373"/>
    </location>
</feature>
<comment type="subcellular location">
    <subcellularLocation>
        <location evidence="8">Cell inner membrane</location>
        <topology evidence="8">Multi-pass membrane protein</topology>
    </subcellularLocation>
    <subcellularLocation>
        <location evidence="1">Cell membrane</location>
        <topology evidence="1">Multi-pass membrane protein</topology>
    </subcellularLocation>
</comment>
<keyword evidence="4 8" id="KW-1003">Cell membrane</keyword>
<dbReference type="EMBL" id="DRMJ01000042">
    <property type="protein sequence ID" value="HHL42149.1"/>
    <property type="molecule type" value="Genomic_DNA"/>
</dbReference>
<dbReference type="AlphaFoldDB" id="A0A7C5LT40"/>
<evidence type="ECO:0000256" key="6">
    <source>
        <dbReference type="ARBA" id="ARBA00022989"/>
    </source>
</evidence>
<proteinExistence type="inferred from homology"/>
<evidence type="ECO:0000256" key="4">
    <source>
        <dbReference type="ARBA" id="ARBA00022475"/>
    </source>
</evidence>
<dbReference type="InterPro" id="IPR047817">
    <property type="entry name" value="ABC2_TM_bact-type"/>
</dbReference>
<dbReference type="InterPro" id="IPR000412">
    <property type="entry name" value="ABC_2_transport"/>
</dbReference>
<keyword evidence="7 8" id="KW-0472">Membrane</keyword>
<sequence>MKHLGFFIRIWAIFVKELTQMRRDKLTFAMMVGVPVMQLMLFGFAINTDPKHLPTAVLVEEQSPIIRTMLTALETSEYFDFVLQTDDPRESTALLARGDVAFVVNFPSGFTRKLVRGERPQILIEADASDPSAASNAMGHAQIILSRALHAELDGTLRYLAPKPDPFELIIHPKYNPEGITHYNIVPGLLGVILTMTLVMITSMAMTRETERGTLENLLALPAKPAEVMIGKITPYVAVGAVQTAIILLMARFVFDVPFAGEMWVLMLGVVIFVIANLALGFTFSTLAETQMQAMQLTFFFFLPSILLSGFMFPFRGMPSWAQHIGEMLPLTHFLRVVRGVMLKGVSLTDIRDPMMAMGIFTIIVSILAMVRYRRTLD</sequence>
<feature type="domain" description="ABC transmembrane type-2" evidence="9">
    <location>
        <begin position="147"/>
        <end position="376"/>
    </location>
</feature>
<dbReference type="InterPro" id="IPR051449">
    <property type="entry name" value="ABC-2_transporter_component"/>
</dbReference>
<comment type="caution">
    <text evidence="10">The sequence shown here is derived from an EMBL/GenBank/DDBJ whole genome shotgun (WGS) entry which is preliminary data.</text>
</comment>
<keyword evidence="6 8" id="KW-1133">Transmembrane helix</keyword>
<dbReference type="PANTHER" id="PTHR30294:SF29">
    <property type="entry name" value="MULTIDRUG ABC TRANSPORTER PERMEASE YBHS-RELATED"/>
    <property type="match status" value="1"/>
</dbReference>
<evidence type="ECO:0000256" key="7">
    <source>
        <dbReference type="ARBA" id="ARBA00023136"/>
    </source>
</evidence>
<dbReference type="PROSITE" id="PS51012">
    <property type="entry name" value="ABC_TM2"/>
    <property type="match status" value="1"/>
</dbReference>
<reference evidence="10" key="1">
    <citation type="journal article" date="2020" name="mSystems">
        <title>Genome- and Community-Level Interaction Insights into Carbon Utilization and Element Cycling Functions of Hydrothermarchaeota in Hydrothermal Sediment.</title>
        <authorList>
            <person name="Zhou Z."/>
            <person name="Liu Y."/>
            <person name="Xu W."/>
            <person name="Pan J."/>
            <person name="Luo Z.H."/>
            <person name="Li M."/>
        </authorList>
    </citation>
    <scope>NUCLEOTIDE SEQUENCE [LARGE SCALE GENOMIC DNA]</scope>
    <source>
        <strain evidence="10">HyVt-485</strain>
    </source>
</reference>
<evidence type="ECO:0000256" key="1">
    <source>
        <dbReference type="ARBA" id="ARBA00004651"/>
    </source>
</evidence>
<evidence type="ECO:0000256" key="2">
    <source>
        <dbReference type="ARBA" id="ARBA00007783"/>
    </source>
</evidence>
<evidence type="ECO:0000313" key="10">
    <source>
        <dbReference type="EMBL" id="HHL42149.1"/>
    </source>
</evidence>
<dbReference type="GO" id="GO:0140359">
    <property type="term" value="F:ABC-type transporter activity"/>
    <property type="evidence" value="ECO:0007669"/>
    <property type="project" value="InterPro"/>
</dbReference>
<dbReference type="GO" id="GO:0043190">
    <property type="term" value="C:ATP-binding cassette (ABC) transporter complex"/>
    <property type="evidence" value="ECO:0007669"/>
    <property type="project" value="InterPro"/>
</dbReference>
<feature type="transmembrane region" description="Helical" evidence="8">
    <location>
        <begin position="26"/>
        <end position="46"/>
    </location>
</feature>